<dbReference type="RefSeq" id="WP_006065467.1">
    <property type="nucleotide sequence ID" value="NZ_CP031305.1"/>
</dbReference>
<dbReference type="Proteomes" id="UP000296822">
    <property type="component" value="Chromosome"/>
</dbReference>
<name>A0A4D6HJX7_9EURY</name>
<dbReference type="Gene3D" id="2.130.10.10">
    <property type="entry name" value="YVTN repeat-like/Quinoprotein amine dehydrogenase"/>
    <property type="match status" value="1"/>
</dbReference>
<gene>
    <name evidence="3" type="ORF">DV706_06365</name>
</gene>
<feature type="domain" description="Pyrrolo-quinoline quinone repeat" evidence="2">
    <location>
        <begin position="93"/>
        <end position="334"/>
    </location>
</feature>
<dbReference type="EMBL" id="CP031305">
    <property type="protein sequence ID" value="QCC54143.1"/>
    <property type="molecule type" value="Genomic_DNA"/>
</dbReference>
<dbReference type="InterPro" id="IPR002372">
    <property type="entry name" value="PQQ_rpt_dom"/>
</dbReference>
<dbReference type="InterPro" id="IPR015943">
    <property type="entry name" value="WD40/YVTN_repeat-like_dom_sf"/>
</dbReference>
<organism evidence="3 4">
    <name type="scientific">Natronorubrum bangense</name>
    <dbReference type="NCBI Taxonomy" id="61858"/>
    <lineage>
        <taxon>Archaea</taxon>
        <taxon>Methanobacteriati</taxon>
        <taxon>Methanobacteriota</taxon>
        <taxon>Stenosarchaea group</taxon>
        <taxon>Halobacteria</taxon>
        <taxon>Halobacteriales</taxon>
        <taxon>Natrialbaceae</taxon>
        <taxon>Natronorubrum</taxon>
    </lineage>
</organism>
<proteinExistence type="predicted"/>
<dbReference type="InterPro" id="IPR011047">
    <property type="entry name" value="Quinoprotein_ADH-like_sf"/>
</dbReference>
<dbReference type="PANTHER" id="PTHR34512">
    <property type="entry name" value="CELL SURFACE PROTEIN"/>
    <property type="match status" value="1"/>
</dbReference>
<dbReference type="GeneID" id="39850867"/>
<feature type="compositionally biased region" description="Polar residues" evidence="1">
    <location>
        <begin position="513"/>
        <end position="524"/>
    </location>
</feature>
<feature type="compositionally biased region" description="Acidic residues" evidence="1">
    <location>
        <begin position="458"/>
        <end position="473"/>
    </location>
</feature>
<feature type="compositionally biased region" description="Basic and acidic residues" evidence="1">
    <location>
        <begin position="548"/>
        <end position="560"/>
    </location>
</feature>
<evidence type="ECO:0000259" key="2">
    <source>
        <dbReference type="Pfam" id="PF13360"/>
    </source>
</evidence>
<dbReference type="PANTHER" id="PTHR34512:SF30">
    <property type="entry name" value="OUTER MEMBRANE PROTEIN ASSEMBLY FACTOR BAMB"/>
    <property type="match status" value="1"/>
</dbReference>
<sequence length="560" mass="59481">MVERTRRSMLAIGAAALTGGVLTTVGTSSADEQCPCPPAPMDANGWSSHRGTPANTAHVETDAFPQLETIAWEYERTGALAAVDDLVYVRTDDGEVHALDAIDGNREWKHAEGNATGTPAVADGAVYVAGDQLTALDGATGDVLWEMPFDESESVASPTVADEMVYVVAGGSLYAVDATDGSTVWQHDTIELGVYDETEDDATAVRSFAADPVAVANGAVYAPISPSGFVALDAASGDTLWTTDLQTGGNLVLPTADGVYVDRFEAGHMAGEAYQTAYEDEPEDVGPSRRQEFADPFTESNAFATSDAVRIVITEDGRHLKAWDNERDEFRWTYEYLSELQLFQWPAIAGDTAIVSYHPPSMSDDEQEAVIDGSGTESSALEVFGTEPAIIGVDLTDGSKRWAIPYTDLEGFDIAGDEFPYVVSEDALYLNAERLIAVRSSDAVADGETDSDASTADESQDGETEDETADETSVDERDSEADRDSDETDADLGTDDPENSSETEAANESESTGTANQSESAGTTDENDSVPGFTTGAGLVGGGLTLEWLRRRATTDESTE</sequence>
<feature type="compositionally biased region" description="Acidic residues" evidence="1">
    <location>
        <begin position="483"/>
        <end position="507"/>
    </location>
</feature>
<dbReference type="AlphaFoldDB" id="A0A4D6HJX7"/>
<reference evidence="3 4" key="1">
    <citation type="journal article" date="2019" name="Nat. Commun.">
        <title>A new type of DNA phosphorothioation-based antiviral system in archaea.</title>
        <authorList>
            <person name="Xiong L."/>
            <person name="Liu S."/>
            <person name="Chen S."/>
            <person name="Xiao Y."/>
            <person name="Zhu B."/>
            <person name="Gao Y."/>
            <person name="Zhang Y."/>
            <person name="Chen B."/>
            <person name="Luo J."/>
            <person name="Deng Z."/>
            <person name="Chen X."/>
            <person name="Wang L."/>
            <person name="Chen S."/>
        </authorList>
    </citation>
    <scope>NUCLEOTIDE SEQUENCE [LARGE SCALE GENOMIC DNA]</scope>
    <source>
        <strain evidence="3 4">JCM 10635</strain>
    </source>
</reference>
<dbReference type="InterPro" id="IPR018391">
    <property type="entry name" value="PQQ_b-propeller_rpt"/>
</dbReference>
<evidence type="ECO:0000313" key="4">
    <source>
        <dbReference type="Proteomes" id="UP000296822"/>
    </source>
</evidence>
<protein>
    <submittedName>
        <fullName evidence="3">Pyrrolo-quinoline quinone</fullName>
    </submittedName>
</protein>
<accession>A0A4D6HJX7</accession>
<evidence type="ECO:0000256" key="1">
    <source>
        <dbReference type="SAM" id="MobiDB-lite"/>
    </source>
</evidence>
<dbReference type="SMART" id="SM00564">
    <property type="entry name" value="PQQ"/>
    <property type="match status" value="4"/>
</dbReference>
<dbReference type="SUPFAM" id="SSF50998">
    <property type="entry name" value="Quinoprotein alcohol dehydrogenase-like"/>
    <property type="match status" value="1"/>
</dbReference>
<feature type="region of interest" description="Disordered" evidence="1">
    <location>
        <begin position="441"/>
        <end position="560"/>
    </location>
</feature>
<dbReference type="Pfam" id="PF13360">
    <property type="entry name" value="PQQ_2"/>
    <property type="match status" value="1"/>
</dbReference>
<evidence type="ECO:0000313" key="3">
    <source>
        <dbReference type="EMBL" id="QCC54143.1"/>
    </source>
</evidence>
<dbReference type="KEGG" id="nbg:DV706_06365"/>